<dbReference type="InterPro" id="IPR019283">
    <property type="entry name" value="DUF2330"/>
</dbReference>
<dbReference type="Pfam" id="PF10092">
    <property type="entry name" value="DUF2330"/>
    <property type="match status" value="1"/>
</dbReference>
<gene>
    <name evidence="2" type="ORF">GII30_13780</name>
</gene>
<feature type="region of interest" description="Disordered" evidence="1">
    <location>
        <begin position="269"/>
        <end position="299"/>
    </location>
</feature>
<organism evidence="2">
    <name type="scientific">Gordonia amarae</name>
    <dbReference type="NCBI Taxonomy" id="36821"/>
    <lineage>
        <taxon>Bacteria</taxon>
        <taxon>Bacillati</taxon>
        <taxon>Actinomycetota</taxon>
        <taxon>Actinomycetes</taxon>
        <taxon>Mycobacteriales</taxon>
        <taxon>Gordoniaceae</taxon>
        <taxon>Gordonia</taxon>
    </lineage>
</organism>
<name>A0A857LP65_9ACTN</name>
<evidence type="ECO:0000313" key="2">
    <source>
        <dbReference type="EMBL" id="QHN40074.1"/>
    </source>
</evidence>
<dbReference type="AlphaFoldDB" id="A0A857LP65"/>
<protein>
    <submittedName>
        <fullName evidence="2">DUF2330 domain-containing protein</fullName>
    </submittedName>
</protein>
<feature type="compositionally biased region" description="Basic and acidic residues" evidence="1">
    <location>
        <begin position="290"/>
        <end position="299"/>
    </location>
</feature>
<feature type="compositionally biased region" description="Polar residues" evidence="1">
    <location>
        <begin position="381"/>
        <end position="392"/>
    </location>
</feature>
<reference evidence="2" key="1">
    <citation type="journal article" date="2021" name="Nat. Microbiol.">
        <title>Cocultivation of an ultrasmall environmental parasitic bacterium with lytic ability against bacteria associated with wastewater foams.</title>
        <authorList>
            <person name="Batinovic S."/>
            <person name="Rose J.J.A."/>
            <person name="Ratcliffe J."/>
            <person name="Seviour R.J."/>
            <person name="Petrovski S."/>
        </authorList>
    </citation>
    <scope>NUCLEOTIDE SEQUENCE</scope>
    <source>
        <strain evidence="2">CON44</strain>
    </source>
</reference>
<proteinExistence type="predicted"/>
<feature type="region of interest" description="Disordered" evidence="1">
    <location>
        <begin position="376"/>
        <end position="403"/>
    </location>
</feature>
<dbReference type="EMBL" id="CP045810">
    <property type="protein sequence ID" value="QHN40074.1"/>
    <property type="molecule type" value="Genomic_DNA"/>
</dbReference>
<accession>A0A857LP65</accession>
<evidence type="ECO:0000256" key="1">
    <source>
        <dbReference type="SAM" id="MobiDB-lite"/>
    </source>
</evidence>
<sequence>MNRCEAGRRPSKTVLFWGGSPHEGLAMPTHMFRIVVALLIMLPGLLIASPASACACGGIASNDPSARVNAETAIVSMTGGRETIDMRLSMRSVNSDAALIVPTPAPATVSAGDQALFDKYSRISEPRTETRRHWWSSSTTGDGAVAGAAAPGGATGASDPQVLSRVQLGPLDVTTLTGGDLTGLQKWLSGNGYQLKPAVSAALAPYVSERWSFVAIKLTSRAALSGPLDPIRMVFNSGKLVYPMRMSVAATGPQLVDLYVIADHRQLRSDADVPEQPGAHRLRRTPRRRPLLDHRADDHRRSAKHFVRLRLRRRPRRLPLSAGHLPGLRCEDPRRHGGAVPGGRRHDRPGDRLCRSCRRDPSTNLISWTFRATRRVAGNSPRGNDQSNNLAESSRFRSPVLVL</sequence>
<feature type="compositionally biased region" description="Basic residues" evidence="1">
    <location>
        <begin position="280"/>
        <end position="289"/>
    </location>
</feature>
<feature type="region of interest" description="Disordered" evidence="1">
    <location>
        <begin position="329"/>
        <end position="351"/>
    </location>
</feature>